<dbReference type="GO" id="GO:0016705">
    <property type="term" value="F:oxidoreductase activity, acting on paired donors, with incorporation or reduction of molecular oxygen"/>
    <property type="evidence" value="ECO:0007669"/>
    <property type="project" value="InterPro"/>
</dbReference>
<keyword evidence="4 8" id="KW-0560">Oxidoreductase</keyword>
<dbReference type="GO" id="GO:0005506">
    <property type="term" value="F:iron ion binding"/>
    <property type="evidence" value="ECO:0007669"/>
    <property type="project" value="InterPro"/>
</dbReference>
<evidence type="ECO:0000313" key="11">
    <source>
        <dbReference type="Proteomes" id="UP000315295"/>
    </source>
</evidence>
<dbReference type="PANTHER" id="PTHR47950:SF4">
    <property type="entry name" value="GERANIOL 8-HYDROXYLASE-LIKE"/>
    <property type="match status" value="1"/>
</dbReference>
<evidence type="ECO:0000256" key="9">
    <source>
        <dbReference type="SAM" id="SignalP"/>
    </source>
</evidence>
<name>A0A540NE39_MALBA</name>
<evidence type="ECO:0000256" key="8">
    <source>
        <dbReference type="RuleBase" id="RU000461"/>
    </source>
</evidence>
<dbReference type="PROSITE" id="PS00086">
    <property type="entry name" value="CYTOCHROME_P450"/>
    <property type="match status" value="1"/>
</dbReference>
<keyword evidence="2 7" id="KW-0349">Heme</keyword>
<gene>
    <name evidence="10" type="ORF">C1H46_005226</name>
</gene>
<dbReference type="FunFam" id="1.10.630.10:FF:000007">
    <property type="entry name" value="Cytochrome P450 76C4"/>
    <property type="match status" value="1"/>
</dbReference>
<keyword evidence="5 7" id="KW-0408">Iron</keyword>
<accession>A0A540NE39</accession>
<evidence type="ECO:0000256" key="6">
    <source>
        <dbReference type="ARBA" id="ARBA00023033"/>
    </source>
</evidence>
<feature type="binding site" description="axial binding residue" evidence="7">
    <location>
        <position position="442"/>
    </location>
    <ligand>
        <name>heme</name>
        <dbReference type="ChEBI" id="CHEBI:30413"/>
    </ligand>
    <ligandPart>
        <name>Fe</name>
        <dbReference type="ChEBI" id="CHEBI:18248"/>
    </ligandPart>
</feature>
<dbReference type="Gene3D" id="1.10.630.10">
    <property type="entry name" value="Cytochrome P450"/>
    <property type="match status" value="1"/>
</dbReference>
<dbReference type="Pfam" id="PF00067">
    <property type="entry name" value="p450"/>
    <property type="match status" value="1"/>
</dbReference>
<dbReference type="PRINTS" id="PR00385">
    <property type="entry name" value="P450"/>
</dbReference>
<reference evidence="10 11" key="1">
    <citation type="journal article" date="2019" name="G3 (Bethesda)">
        <title>Sequencing of a Wild Apple (Malus baccata) Genome Unravels the Differences Between Cultivated and Wild Apple Species Regarding Disease Resistance and Cold Tolerance.</title>
        <authorList>
            <person name="Chen X."/>
        </authorList>
    </citation>
    <scope>NUCLEOTIDE SEQUENCE [LARGE SCALE GENOMIC DNA]</scope>
    <source>
        <strain evidence="11">cv. Shandingzi</strain>
        <tissue evidence="10">Leaves</tissue>
    </source>
</reference>
<dbReference type="GO" id="GO:0020037">
    <property type="term" value="F:heme binding"/>
    <property type="evidence" value="ECO:0007669"/>
    <property type="project" value="InterPro"/>
</dbReference>
<dbReference type="EMBL" id="VIEB01000060">
    <property type="protein sequence ID" value="TQE09291.1"/>
    <property type="molecule type" value="Genomic_DNA"/>
</dbReference>
<evidence type="ECO:0000256" key="5">
    <source>
        <dbReference type="ARBA" id="ARBA00023004"/>
    </source>
</evidence>
<evidence type="ECO:0000256" key="1">
    <source>
        <dbReference type="ARBA" id="ARBA00010617"/>
    </source>
</evidence>
<comment type="similarity">
    <text evidence="1 8">Belongs to the cytochrome P450 family.</text>
</comment>
<feature type="chain" id="PRO_5021697761" description="Geraniol 8-hydroxylase-like" evidence="9">
    <location>
        <begin position="24"/>
        <end position="504"/>
    </location>
</feature>
<sequence>MDFLSYCIIVPCLLSLLYFSVQALRSNPKRLLPPGPKPFPIIGNLLELGNKPHLSLTNLSQRYGPIISLQLGQVTTVVVSSSTVAKEVPRTQDQFLCNRTVPDAIQACDLRQDSLPWIPVSEKWRNLRKICNNQLFATKVLDANQANRHLKVQELIADVNESVVKGKAVEIGRAAFKTTLNLLSRTVFSVDLADPSSEMGREFKEIVWGLMEEAGKPNLGDYFPLLRKLDPQGIRRRMIKHFVKIDSLFDRMITQRLELRKSNYYVTSNDMLDSLLDISEVSYEDMDKLLIEHLLLALFVAGTDTTSATLEWAMAELLRNPEKLSKAQEELEQVIGKGKPVEESDIAQLPYLQAIIKETFRLHPVTPLLLPRKAEQDMEICGYIVPKGAQVLVNAWAIGRDPCIWDNPTSFVPERFLGLDDQIDVLGKNFELVPFGGGRRICPGMLLAIRMLNLMLGSLINSFDWKLEDGVIPENMNMEEKFGLTLQMAHPLRLVPKVLINLKW</sequence>
<dbReference type="Proteomes" id="UP000315295">
    <property type="component" value="Unassembled WGS sequence"/>
</dbReference>
<protein>
    <recommendedName>
        <fullName evidence="12">Geraniol 8-hydroxylase-like</fullName>
    </recommendedName>
</protein>
<dbReference type="PANTHER" id="PTHR47950">
    <property type="entry name" value="CYTOCHROME P450, FAMILY 76, SUBFAMILY C, POLYPEPTIDE 5-RELATED"/>
    <property type="match status" value="1"/>
</dbReference>
<keyword evidence="3 7" id="KW-0479">Metal-binding</keyword>
<organism evidence="10 11">
    <name type="scientific">Malus baccata</name>
    <name type="common">Siberian crab apple</name>
    <name type="synonym">Pyrus baccata</name>
    <dbReference type="NCBI Taxonomy" id="106549"/>
    <lineage>
        <taxon>Eukaryota</taxon>
        <taxon>Viridiplantae</taxon>
        <taxon>Streptophyta</taxon>
        <taxon>Embryophyta</taxon>
        <taxon>Tracheophyta</taxon>
        <taxon>Spermatophyta</taxon>
        <taxon>Magnoliopsida</taxon>
        <taxon>eudicotyledons</taxon>
        <taxon>Gunneridae</taxon>
        <taxon>Pentapetalae</taxon>
        <taxon>rosids</taxon>
        <taxon>fabids</taxon>
        <taxon>Rosales</taxon>
        <taxon>Rosaceae</taxon>
        <taxon>Amygdaloideae</taxon>
        <taxon>Maleae</taxon>
        <taxon>Malus</taxon>
    </lineage>
</organism>
<dbReference type="InterPro" id="IPR017972">
    <property type="entry name" value="Cyt_P450_CS"/>
</dbReference>
<evidence type="ECO:0000313" key="10">
    <source>
        <dbReference type="EMBL" id="TQE09291.1"/>
    </source>
</evidence>
<evidence type="ECO:0000256" key="4">
    <source>
        <dbReference type="ARBA" id="ARBA00023002"/>
    </source>
</evidence>
<dbReference type="GO" id="GO:0004497">
    <property type="term" value="F:monooxygenase activity"/>
    <property type="evidence" value="ECO:0007669"/>
    <property type="project" value="UniProtKB-KW"/>
</dbReference>
<comment type="caution">
    <text evidence="10">The sequence shown here is derived from an EMBL/GenBank/DDBJ whole genome shotgun (WGS) entry which is preliminary data.</text>
</comment>
<evidence type="ECO:0008006" key="12">
    <source>
        <dbReference type="Google" id="ProtNLM"/>
    </source>
</evidence>
<comment type="cofactor">
    <cofactor evidence="7">
        <name>heme</name>
        <dbReference type="ChEBI" id="CHEBI:30413"/>
    </cofactor>
</comment>
<keyword evidence="9" id="KW-0732">Signal</keyword>
<feature type="signal peptide" evidence="9">
    <location>
        <begin position="1"/>
        <end position="23"/>
    </location>
</feature>
<dbReference type="InterPro" id="IPR036396">
    <property type="entry name" value="Cyt_P450_sf"/>
</dbReference>
<dbReference type="AlphaFoldDB" id="A0A540NE39"/>
<dbReference type="STRING" id="106549.A0A540NE39"/>
<dbReference type="InterPro" id="IPR002401">
    <property type="entry name" value="Cyt_P450_E_grp-I"/>
</dbReference>
<evidence type="ECO:0000256" key="7">
    <source>
        <dbReference type="PIRSR" id="PIRSR602401-1"/>
    </source>
</evidence>
<keyword evidence="6 8" id="KW-0503">Monooxygenase</keyword>
<dbReference type="SUPFAM" id="SSF48264">
    <property type="entry name" value="Cytochrome P450"/>
    <property type="match status" value="1"/>
</dbReference>
<keyword evidence="11" id="KW-1185">Reference proteome</keyword>
<dbReference type="PRINTS" id="PR00463">
    <property type="entry name" value="EP450I"/>
</dbReference>
<evidence type="ECO:0000256" key="2">
    <source>
        <dbReference type="ARBA" id="ARBA00022617"/>
    </source>
</evidence>
<evidence type="ECO:0000256" key="3">
    <source>
        <dbReference type="ARBA" id="ARBA00022723"/>
    </source>
</evidence>
<dbReference type="InterPro" id="IPR001128">
    <property type="entry name" value="Cyt_P450"/>
</dbReference>
<proteinExistence type="inferred from homology"/>
<dbReference type="CDD" id="cd11073">
    <property type="entry name" value="CYP76-like"/>
    <property type="match status" value="1"/>
</dbReference>